<dbReference type="RefSeq" id="WP_012544650.1">
    <property type="nucleotide sequence ID" value="NC_011295.1"/>
</dbReference>
<accession>B5Y7D0</accession>
<keyword evidence="3" id="KW-1185">Reference proteome</keyword>
<evidence type="ECO:0000313" key="3">
    <source>
        <dbReference type="Proteomes" id="UP000001732"/>
    </source>
</evidence>
<evidence type="ECO:0000313" key="2">
    <source>
        <dbReference type="EMBL" id="ACI17999.1"/>
    </source>
</evidence>
<dbReference type="Proteomes" id="UP000001732">
    <property type="component" value="Chromosome"/>
</dbReference>
<evidence type="ECO:0000256" key="1">
    <source>
        <dbReference type="SAM" id="Coils"/>
    </source>
</evidence>
<reference evidence="2 3" key="2">
    <citation type="journal article" date="2014" name="Genome Announc.">
        <title>Complete Genome Sequence of Coprothermobacter proteolyticus DSM 5265.</title>
        <authorList>
            <person name="Alexiev A."/>
            <person name="Coil D.A."/>
            <person name="Badger J.H."/>
            <person name="Enticknap J."/>
            <person name="Ward N."/>
            <person name="Robb F.T."/>
            <person name="Eisen J.A."/>
        </authorList>
    </citation>
    <scope>NUCLEOTIDE SEQUENCE [LARGE SCALE GENOMIC DNA]</scope>
    <source>
        <strain evidence="3">ATCC 35245 / DSM 5265 / OCM 4 / BT</strain>
    </source>
</reference>
<gene>
    <name evidence="2" type="ordered locus">COPRO5265_0310</name>
</gene>
<feature type="coiled-coil region" evidence="1">
    <location>
        <begin position="66"/>
        <end position="93"/>
    </location>
</feature>
<dbReference type="STRING" id="309798.COPRO5265_0310"/>
<evidence type="ECO:0008006" key="4">
    <source>
        <dbReference type="Google" id="ProtNLM"/>
    </source>
</evidence>
<dbReference type="AlphaFoldDB" id="B5Y7D0"/>
<dbReference type="KEGG" id="cpo:COPRO5265_0310"/>
<organism evidence="2 3">
    <name type="scientific">Coprothermobacter proteolyticus (strain ATCC 35245 / DSM 5265 / OCM 4 / BT)</name>
    <dbReference type="NCBI Taxonomy" id="309798"/>
    <lineage>
        <taxon>Bacteria</taxon>
        <taxon>Pseudomonadati</taxon>
        <taxon>Coprothermobacterota</taxon>
        <taxon>Coprothermobacteria</taxon>
        <taxon>Coprothermobacterales</taxon>
        <taxon>Coprothermobacteraceae</taxon>
        <taxon>Coprothermobacter</taxon>
    </lineage>
</organism>
<proteinExistence type="predicted"/>
<keyword evidence="1" id="KW-0175">Coiled coil</keyword>
<dbReference type="EMBL" id="CP001145">
    <property type="protein sequence ID" value="ACI17999.1"/>
    <property type="molecule type" value="Genomic_DNA"/>
</dbReference>
<sequence length="107" mass="12423">MEGVDALLKRYSELLDDVIDAISHSDLDKVSKYVLVLQDVITLIAQELEEHPEEKHKHADTVKVIHEKQQKIISLLELQAQDLLREVEETTNTYQARKTYEQNKGIR</sequence>
<protein>
    <recommendedName>
        <fullName evidence="4">Flagellar protein FliT</fullName>
    </recommendedName>
</protein>
<name>B5Y7D0_COPPD</name>
<reference evidence="3" key="1">
    <citation type="submission" date="2008-08" db="EMBL/GenBank/DDBJ databases">
        <title>The complete genome sequence of Coprothermobacter proteolyticus strain ATCC 5245 / DSM 5265 / BT.</title>
        <authorList>
            <person name="Dodson R.J."/>
            <person name="Durkin A.S."/>
            <person name="Wu M."/>
            <person name="Eisen J."/>
            <person name="Sutton G."/>
        </authorList>
    </citation>
    <scope>NUCLEOTIDE SEQUENCE [LARGE SCALE GENOMIC DNA]</scope>
    <source>
        <strain evidence="3">ATCC 35245 / DSM 5265 / OCM 4 / BT</strain>
    </source>
</reference>